<name>A0A453CL36_AEGTS</name>
<comment type="subcellular location">
    <subcellularLocation>
        <location evidence="1">Nucleus</location>
    </subcellularLocation>
</comment>
<evidence type="ECO:0000259" key="7">
    <source>
        <dbReference type="PROSITE" id="PS50863"/>
    </source>
</evidence>
<feature type="compositionally biased region" description="Gly residues" evidence="6">
    <location>
        <begin position="115"/>
        <end position="127"/>
    </location>
</feature>
<proteinExistence type="predicted"/>
<reference evidence="9" key="1">
    <citation type="journal article" date="2014" name="Science">
        <title>Ancient hybridizations among the ancestral genomes of bread wheat.</title>
        <authorList>
            <consortium name="International Wheat Genome Sequencing Consortium,"/>
            <person name="Marcussen T."/>
            <person name="Sandve S.R."/>
            <person name="Heier L."/>
            <person name="Spannagl M."/>
            <person name="Pfeifer M."/>
            <person name="Jakobsen K.S."/>
            <person name="Wulff B.B."/>
            <person name="Steuernagel B."/>
            <person name="Mayer K.F."/>
            <person name="Olsen O.A."/>
        </authorList>
    </citation>
    <scope>NUCLEOTIDE SEQUENCE [LARGE SCALE GENOMIC DNA]</scope>
    <source>
        <strain evidence="9">cv. AL8/78</strain>
    </source>
</reference>
<feature type="compositionally biased region" description="Acidic residues" evidence="6">
    <location>
        <begin position="50"/>
        <end position="65"/>
    </location>
</feature>
<dbReference type="GO" id="GO:0003677">
    <property type="term" value="F:DNA binding"/>
    <property type="evidence" value="ECO:0007669"/>
    <property type="project" value="UniProtKB-KW"/>
</dbReference>
<dbReference type="Gramene" id="AET2Gv20880200.1">
    <property type="protein sequence ID" value="AET2Gv20880200.1"/>
    <property type="gene ID" value="AET2Gv20880200"/>
</dbReference>
<dbReference type="STRING" id="200361.A0A453CL36"/>
<keyword evidence="3" id="KW-0238">DNA-binding</keyword>
<evidence type="ECO:0000313" key="9">
    <source>
        <dbReference type="Proteomes" id="UP000015105"/>
    </source>
</evidence>
<keyword evidence="5" id="KW-0539">Nucleus</keyword>
<dbReference type="AlphaFoldDB" id="A0A453CL36"/>
<organism evidence="8 9">
    <name type="scientific">Aegilops tauschii subsp. strangulata</name>
    <name type="common">Goatgrass</name>
    <dbReference type="NCBI Taxonomy" id="200361"/>
    <lineage>
        <taxon>Eukaryota</taxon>
        <taxon>Viridiplantae</taxon>
        <taxon>Streptophyta</taxon>
        <taxon>Embryophyta</taxon>
        <taxon>Tracheophyta</taxon>
        <taxon>Spermatophyta</taxon>
        <taxon>Magnoliopsida</taxon>
        <taxon>Liliopsida</taxon>
        <taxon>Poales</taxon>
        <taxon>Poaceae</taxon>
        <taxon>BOP clade</taxon>
        <taxon>Pooideae</taxon>
        <taxon>Triticodae</taxon>
        <taxon>Triticeae</taxon>
        <taxon>Triticinae</taxon>
        <taxon>Aegilops</taxon>
    </lineage>
</organism>
<feature type="region of interest" description="Disordered" evidence="6">
    <location>
        <begin position="1"/>
        <end position="129"/>
    </location>
</feature>
<evidence type="ECO:0000313" key="8">
    <source>
        <dbReference type="EnsemblPlants" id="AET2Gv20880200.1"/>
    </source>
</evidence>
<keyword evidence="2" id="KW-0805">Transcription regulation</keyword>
<dbReference type="GO" id="GO:0003700">
    <property type="term" value="F:DNA-binding transcription factor activity"/>
    <property type="evidence" value="ECO:0007669"/>
    <property type="project" value="InterPro"/>
</dbReference>
<protein>
    <recommendedName>
        <fullName evidence="7">TF-B3 domain-containing protein</fullName>
    </recommendedName>
</protein>
<dbReference type="PANTHER" id="PTHR31140">
    <property type="entry name" value="B3 DOMAIN-CONTAINING TRANSCRIPTION FACTOR ABI3"/>
    <property type="match status" value="1"/>
</dbReference>
<dbReference type="EnsemblPlants" id="AET2Gv20880200.1">
    <property type="protein sequence ID" value="AET2Gv20880200.1"/>
    <property type="gene ID" value="AET2Gv20880200"/>
</dbReference>
<dbReference type="InterPro" id="IPR003340">
    <property type="entry name" value="B3_DNA-bd"/>
</dbReference>
<sequence>ALRPAASPHLRQQPSGNAHWKAEGSTSRATLRGAMEFTAASSSSRLSKEGDEEEGEEMEEEEAEEASPREIPFMTAMTAAASSSSPTPTASPSAAAASASASGSGSPFRSSDGAGASGSGAGGGARGGDVEVIDKEHMFDKVVTPSDVGKLNRLVIPKQHAEKYFPLDAAANEKGLLLSFEDRGGKLWRFRYSYWNSSQSYVMTKGWSRFVKEKRLDAGDTVSFCRGAAEATRDRLFIDWKRRAELRDPHRLARLPMPMPTSSPYGPWGAGPGGFFMPPAPPATLYEHHRLRQSFDFRSISPAAPPRPQVLYFGSAGIFPHATMPPPQPQPPLHIAVQPSPAVTVGMPMVLDSTPLVNSPTAAAKRVRLFGVNLDNPHTHGGESSNDANALSLRMPGWQRPTPFRSLELPQHGAAGAESSAASSPSSSSSSKREAHSSLDLDL</sequence>
<evidence type="ECO:0000256" key="4">
    <source>
        <dbReference type="ARBA" id="ARBA00023163"/>
    </source>
</evidence>
<dbReference type="Proteomes" id="UP000015105">
    <property type="component" value="Chromosome 2D"/>
</dbReference>
<feature type="compositionally biased region" description="Low complexity" evidence="6">
    <location>
        <begin position="74"/>
        <end position="114"/>
    </location>
</feature>
<dbReference type="SUPFAM" id="SSF101936">
    <property type="entry name" value="DNA-binding pseudobarrel domain"/>
    <property type="match status" value="1"/>
</dbReference>
<dbReference type="PROSITE" id="PS50863">
    <property type="entry name" value="B3"/>
    <property type="match status" value="1"/>
</dbReference>
<evidence type="ECO:0000256" key="5">
    <source>
        <dbReference type="ARBA" id="ARBA00023242"/>
    </source>
</evidence>
<dbReference type="Gene3D" id="2.40.330.10">
    <property type="entry name" value="DNA-binding pseudobarrel domain"/>
    <property type="match status" value="1"/>
</dbReference>
<accession>A0A453CL36</accession>
<dbReference type="CDD" id="cd10017">
    <property type="entry name" value="B3_DNA"/>
    <property type="match status" value="1"/>
</dbReference>
<feature type="compositionally biased region" description="Basic and acidic residues" evidence="6">
    <location>
        <begin position="431"/>
        <end position="443"/>
    </location>
</feature>
<evidence type="ECO:0000256" key="6">
    <source>
        <dbReference type="SAM" id="MobiDB-lite"/>
    </source>
</evidence>
<reference evidence="8" key="5">
    <citation type="journal article" date="2021" name="G3 (Bethesda)">
        <title>Aegilops tauschii genome assembly Aet v5.0 features greater sequence contiguity and improved annotation.</title>
        <authorList>
            <person name="Wang L."/>
            <person name="Zhu T."/>
            <person name="Rodriguez J.C."/>
            <person name="Deal K.R."/>
            <person name="Dubcovsky J."/>
            <person name="McGuire P.E."/>
            <person name="Lux T."/>
            <person name="Spannagl M."/>
            <person name="Mayer K.F.X."/>
            <person name="Baldrich P."/>
            <person name="Meyers B.C."/>
            <person name="Huo N."/>
            <person name="Gu Y.Q."/>
            <person name="Zhou H."/>
            <person name="Devos K.M."/>
            <person name="Bennetzen J.L."/>
            <person name="Unver T."/>
            <person name="Budak H."/>
            <person name="Gulick P.J."/>
            <person name="Galiba G."/>
            <person name="Kalapos B."/>
            <person name="Nelson D.R."/>
            <person name="Li P."/>
            <person name="You F.M."/>
            <person name="Luo M.C."/>
            <person name="Dvorak J."/>
        </authorList>
    </citation>
    <scope>NUCLEOTIDE SEQUENCE [LARGE SCALE GENOMIC DNA]</scope>
    <source>
        <strain evidence="8">cv. AL8/78</strain>
    </source>
</reference>
<keyword evidence="9" id="KW-1185">Reference proteome</keyword>
<feature type="domain" description="TF-B3" evidence="7">
    <location>
        <begin position="139"/>
        <end position="244"/>
    </location>
</feature>
<evidence type="ECO:0000256" key="2">
    <source>
        <dbReference type="ARBA" id="ARBA00023015"/>
    </source>
</evidence>
<reference evidence="8" key="3">
    <citation type="journal article" date="2017" name="Nature">
        <title>Genome sequence of the progenitor of the wheat D genome Aegilops tauschii.</title>
        <authorList>
            <person name="Luo M.C."/>
            <person name="Gu Y.Q."/>
            <person name="Puiu D."/>
            <person name="Wang H."/>
            <person name="Twardziok S.O."/>
            <person name="Deal K.R."/>
            <person name="Huo N."/>
            <person name="Zhu T."/>
            <person name="Wang L."/>
            <person name="Wang Y."/>
            <person name="McGuire P.E."/>
            <person name="Liu S."/>
            <person name="Long H."/>
            <person name="Ramasamy R.K."/>
            <person name="Rodriguez J.C."/>
            <person name="Van S.L."/>
            <person name="Yuan L."/>
            <person name="Wang Z."/>
            <person name="Xia Z."/>
            <person name="Xiao L."/>
            <person name="Anderson O.D."/>
            <person name="Ouyang S."/>
            <person name="Liang Y."/>
            <person name="Zimin A.V."/>
            <person name="Pertea G."/>
            <person name="Qi P."/>
            <person name="Bennetzen J.L."/>
            <person name="Dai X."/>
            <person name="Dawson M.W."/>
            <person name="Muller H.G."/>
            <person name="Kugler K."/>
            <person name="Rivarola-Duarte L."/>
            <person name="Spannagl M."/>
            <person name="Mayer K.F.X."/>
            <person name="Lu F.H."/>
            <person name="Bevan M.W."/>
            <person name="Leroy P."/>
            <person name="Li P."/>
            <person name="You F.M."/>
            <person name="Sun Q."/>
            <person name="Liu Z."/>
            <person name="Lyons E."/>
            <person name="Wicker T."/>
            <person name="Salzberg S.L."/>
            <person name="Devos K.M."/>
            <person name="Dvorak J."/>
        </authorList>
    </citation>
    <scope>NUCLEOTIDE SEQUENCE [LARGE SCALE GENOMIC DNA]</scope>
    <source>
        <strain evidence="8">cv. AL8/78</strain>
    </source>
</reference>
<dbReference type="InterPro" id="IPR015300">
    <property type="entry name" value="DNA-bd_pseudobarrel_sf"/>
</dbReference>
<evidence type="ECO:0000256" key="1">
    <source>
        <dbReference type="ARBA" id="ARBA00004123"/>
    </source>
</evidence>
<dbReference type="FunFam" id="2.40.330.10:FF:000002">
    <property type="entry name" value="B3 domain-containing protein"/>
    <property type="match status" value="1"/>
</dbReference>
<dbReference type="InterPro" id="IPR044800">
    <property type="entry name" value="LEC2-like"/>
</dbReference>
<reference evidence="9" key="2">
    <citation type="journal article" date="2017" name="Nat. Plants">
        <title>The Aegilops tauschii genome reveals multiple impacts of transposons.</title>
        <authorList>
            <person name="Zhao G."/>
            <person name="Zou C."/>
            <person name="Li K."/>
            <person name="Wang K."/>
            <person name="Li T."/>
            <person name="Gao L."/>
            <person name="Zhang X."/>
            <person name="Wang H."/>
            <person name="Yang Z."/>
            <person name="Liu X."/>
            <person name="Jiang W."/>
            <person name="Mao L."/>
            <person name="Kong X."/>
            <person name="Jiao Y."/>
            <person name="Jia J."/>
        </authorList>
    </citation>
    <scope>NUCLEOTIDE SEQUENCE [LARGE SCALE GENOMIC DNA]</scope>
    <source>
        <strain evidence="9">cv. AL8/78</strain>
    </source>
</reference>
<feature type="region of interest" description="Disordered" evidence="6">
    <location>
        <begin position="377"/>
        <end position="443"/>
    </location>
</feature>
<evidence type="ECO:0000256" key="3">
    <source>
        <dbReference type="ARBA" id="ARBA00023125"/>
    </source>
</evidence>
<keyword evidence="4" id="KW-0804">Transcription</keyword>
<dbReference type="SMART" id="SM01019">
    <property type="entry name" value="B3"/>
    <property type="match status" value="1"/>
</dbReference>
<feature type="compositionally biased region" description="Low complexity" evidence="6">
    <location>
        <begin position="414"/>
        <end position="430"/>
    </location>
</feature>
<dbReference type="Pfam" id="PF02362">
    <property type="entry name" value="B3"/>
    <property type="match status" value="1"/>
</dbReference>
<dbReference type="PANTHER" id="PTHR31140:SF2">
    <property type="entry name" value="B3 DOMAIN-CONTAINING TRANSCRIPTION FACTOR NGA2"/>
    <property type="match status" value="1"/>
</dbReference>
<reference evidence="8" key="4">
    <citation type="submission" date="2019-03" db="UniProtKB">
        <authorList>
            <consortium name="EnsemblPlants"/>
        </authorList>
    </citation>
    <scope>IDENTIFICATION</scope>
</reference>
<dbReference type="GO" id="GO:0005634">
    <property type="term" value="C:nucleus"/>
    <property type="evidence" value="ECO:0007669"/>
    <property type="project" value="UniProtKB-SubCell"/>
</dbReference>